<dbReference type="InterPro" id="IPR044068">
    <property type="entry name" value="CB"/>
</dbReference>
<keyword evidence="1 3" id="KW-0238">DNA-binding</keyword>
<evidence type="ECO:0000256" key="1">
    <source>
        <dbReference type="ARBA" id="ARBA00023125"/>
    </source>
</evidence>
<dbReference type="InterPro" id="IPR002104">
    <property type="entry name" value="Integrase_catalytic"/>
</dbReference>
<dbReference type="SUPFAM" id="SSF56349">
    <property type="entry name" value="DNA breaking-rejoining enzymes"/>
    <property type="match status" value="1"/>
</dbReference>
<dbReference type="GO" id="GO:0003677">
    <property type="term" value="F:DNA binding"/>
    <property type="evidence" value="ECO:0007669"/>
    <property type="project" value="UniProtKB-UniRule"/>
</dbReference>
<dbReference type="InterPro" id="IPR013762">
    <property type="entry name" value="Integrase-like_cat_sf"/>
</dbReference>
<keyword evidence="2" id="KW-0233">DNA recombination</keyword>
<gene>
    <name evidence="7" type="ORF">F1721_06880</name>
</gene>
<sequence length="449" mass="50740">MAKRTRNANGRSSIYQAADGWHGRVSMGVRDDGKPDRRHVRGKTRAEVTRKVRELEKARDSGNVTKPGEKWTVAEWMDHWLNNIVTATTSDNGWDAYFYAVKHIRRYVGAHKLSPQFRPEHLEAMYRKMQEEGASAATVHQVHRTIRTALNVAVAREKLAKNPALLAKPPKVEDREIEPFSREEISKLFNVALKKRNACRWIIAISLGLRQGEVLGLRWSDIDFEEGTLRVNIQRARPKWAHGCGDTCGRKHAGHCPQRVNLRAETKTPKSRAGKRPIGLPDPLLDQLKLHAAEQAAERERAGSLWHEGEWLFTDELGKPLNHRTDLKRWKELLAAAGVRDARLHDARHTAATVLLELGVTQRAAEHVMGWSNPSMTKRYMHVNGTVLGSVADKVGATLWPEPEEEKPLDSTEVILELSRHLPEHYQPVLRALFAAAENQPPEPGNNTN</sequence>
<dbReference type="InterPro" id="IPR011010">
    <property type="entry name" value="DNA_brk_join_enz"/>
</dbReference>
<dbReference type="AlphaFoldDB" id="A0A5M7C6J9"/>
<evidence type="ECO:0000313" key="7">
    <source>
        <dbReference type="EMBL" id="KAA5836057.1"/>
    </source>
</evidence>
<evidence type="ECO:0000256" key="4">
    <source>
        <dbReference type="SAM" id="MobiDB-lite"/>
    </source>
</evidence>
<feature type="domain" description="Tyr recombinase" evidence="5">
    <location>
        <begin position="175"/>
        <end position="393"/>
    </location>
</feature>
<feature type="region of interest" description="Disordered" evidence="4">
    <location>
        <begin position="25"/>
        <end position="47"/>
    </location>
</feature>
<dbReference type="PANTHER" id="PTHR30349:SF91">
    <property type="entry name" value="INTA PROTEIN"/>
    <property type="match status" value="1"/>
</dbReference>
<accession>A0A5M7C6J9</accession>
<dbReference type="EMBL" id="VWPH01000003">
    <property type="protein sequence ID" value="KAA5836057.1"/>
    <property type="molecule type" value="Genomic_DNA"/>
</dbReference>
<dbReference type="InterPro" id="IPR050090">
    <property type="entry name" value="Tyrosine_recombinase_XerCD"/>
</dbReference>
<protein>
    <submittedName>
        <fullName evidence="7">Site-specific integrase</fullName>
    </submittedName>
</protein>
<evidence type="ECO:0000256" key="3">
    <source>
        <dbReference type="PROSITE-ProRule" id="PRU01248"/>
    </source>
</evidence>
<name>A0A5M7C6J9_SACHI</name>
<dbReference type="Gene3D" id="1.10.443.10">
    <property type="entry name" value="Intergrase catalytic core"/>
    <property type="match status" value="1"/>
</dbReference>
<proteinExistence type="predicted"/>
<dbReference type="OrthoDB" id="9805859at2"/>
<dbReference type="Gene3D" id="1.10.150.130">
    <property type="match status" value="1"/>
</dbReference>
<dbReference type="PANTHER" id="PTHR30349">
    <property type="entry name" value="PHAGE INTEGRASE-RELATED"/>
    <property type="match status" value="1"/>
</dbReference>
<dbReference type="GO" id="GO:0006310">
    <property type="term" value="P:DNA recombination"/>
    <property type="evidence" value="ECO:0007669"/>
    <property type="project" value="UniProtKB-KW"/>
</dbReference>
<dbReference type="InterPro" id="IPR010998">
    <property type="entry name" value="Integrase_recombinase_N"/>
</dbReference>
<organism evidence="7 8">
    <name type="scientific">Saccharopolyspora hirsuta</name>
    <dbReference type="NCBI Taxonomy" id="1837"/>
    <lineage>
        <taxon>Bacteria</taxon>
        <taxon>Bacillati</taxon>
        <taxon>Actinomycetota</taxon>
        <taxon>Actinomycetes</taxon>
        <taxon>Pseudonocardiales</taxon>
        <taxon>Pseudonocardiaceae</taxon>
        <taxon>Saccharopolyspora</taxon>
    </lineage>
</organism>
<dbReference type="PROSITE" id="PS51900">
    <property type="entry name" value="CB"/>
    <property type="match status" value="1"/>
</dbReference>
<dbReference type="Proteomes" id="UP000323946">
    <property type="component" value="Unassembled WGS sequence"/>
</dbReference>
<dbReference type="GO" id="GO:0015074">
    <property type="term" value="P:DNA integration"/>
    <property type="evidence" value="ECO:0007669"/>
    <property type="project" value="InterPro"/>
</dbReference>
<keyword evidence="8" id="KW-1185">Reference proteome</keyword>
<evidence type="ECO:0000313" key="8">
    <source>
        <dbReference type="Proteomes" id="UP000323946"/>
    </source>
</evidence>
<reference evidence="7 8" key="1">
    <citation type="submission" date="2019-09" db="EMBL/GenBank/DDBJ databases">
        <title>Draft genome sequence of the thermophilic Saccharopolyspora hirsuta VKM Ac-666T.</title>
        <authorList>
            <person name="Lobastova T.G."/>
            <person name="Fokina V."/>
            <person name="Bragin E.Y."/>
            <person name="Shtratnikova V.Y."/>
            <person name="Starodumova I.P."/>
            <person name="Tarlachkov S.V."/>
            <person name="Donova M.V."/>
        </authorList>
    </citation>
    <scope>NUCLEOTIDE SEQUENCE [LARGE SCALE GENOMIC DNA]</scope>
    <source>
        <strain evidence="7 8">VKM Ac-666</strain>
    </source>
</reference>
<dbReference type="CDD" id="cd01189">
    <property type="entry name" value="INT_ICEBs1_C_like"/>
    <property type="match status" value="1"/>
</dbReference>
<evidence type="ECO:0000256" key="2">
    <source>
        <dbReference type="ARBA" id="ARBA00023172"/>
    </source>
</evidence>
<evidence type="ECO:0000259" key="5">
    <source>
        <dbReference type="PROSITE" id="PS51898"/>
    </source>
</evidence>
<evidence type="ECO:0000259" key="6">
    <source>
        <dbReference type="PROSITE" id="PS51900"/>
    </source>
</evidence>
<dbReference type="Pfam" id="PF00589">
    <property type="entry name" value="Phage_integrase"/>
    <property type="match status" value="1"/>
</dbReference>
<feature type="domain" description="Core-binding (CB)" evidence="6">
    <location>
        <begin position="71"/>
        <end position="154"/>
    </location>
</feature>
<dbReference type="PROSITE" id="PS51898">
    <property type="entry name" value="TYR_RECOMBINASE"/>
    <property type="match status" value="1"/>
</dbReference>
<dbReference type="SMR" id="A0A5M7C6J9"/>
<dbReference type="RefSeq" id="WP_150065717.1">
    <property type="nucleotide sequence ID" value="NZ_VWPH01000003.1"/>
</dbReference>
<comment type="caution">
    <text evidence="7">The sequence shown here is derived from an EMBL/GenBank/DDBJ whole genome shotgun (WGS) entry which is preliminary data.</text>
</comment>